<dbReference type="SUPFAM" id="SSF103473">
    <property type="entry name" value="MFS general substrate transporter"/>
    <property type="match status" value="1"/>
</dbReference>
<evidence type="ECO:0000256" key="5">
    <source>
        <dbReference type="ARBA" id="ARBA00023136"/>
    </source>
</evidence>
<keyword evidence="5 6" id="KW-0472">Membrane</keyword>
<gene>
    <name evidence="7" type="ORF">HMN09_01000700</name>
</gene>
<proteinExistence type="predicted"/>
<feature type="transmembrane region" description="Helical" evidence="6">
    <location>
        <begin position="176"/>
        <end position="197"/>
    </location>
</feature>
<dbReference type="OrthoDB" id="6730379at2759"/>
<evidence type="ECO:0000313" key="8">
    <source>
        <dbReference type="Proteomes" id="UP000613580"/>
    </source>
</evidence>
<evidence type="ECO:0000256" key="1">
    <source>
        <dbReference type="ARBA" id="ARBA00004141"/>
    </source>
</evidence>
<evidence type="ECO:0000256" key="6">
    <source>
        <dbReference type="SAM" id="Phobius"/>
    </source>
</evidence>
<sequence length="330" mass="36427">MINRFVLGLFEASVSPGFTLMTGWWYTRKEVPLRQFIWYSGLGWGGVIGSYVSTGISTISPTAPGPQKWQYIFYILGGVTMLWAIVVYVVLPDSPVSARWLTPRQRVLAVQRVAGNHLGIKNRRFKREQVWVALRDVKIWILFVSVWGAAIPNGVVSNFSAIIIEDMGFSQTKTTVLTAVGNIILIVALVLGGLITLNGANMRLFAATTANLIRVVAAVTMPVGFGGSYGQLEYGRIYASFGGDTAYCFGNAAGPFVVKQSQAPFYQDATAGLLAGYTVKLVCQLSLLVYMYRANRRRDAKYGPPDVDRAKEAGMQDKTEFENKDFRYVL</sequence>
<evidence type="ECO:0000313" key="7">
    <source>
        <dbReference type="EMBL" id="KAF7299931.1"/>
    </source>
</evidence>
<dbReference type="InterPro" id="IPR011701">
    <property type="entry name" value="MFS"/>
</dbReference>
<feature type="transmembrane region" description="Helical" evidence="6">
    <location>
        <begin position="139"/>
        <end position="164"/>
    </location>
</feature>
<reference evidence="7" key="1">
    <citation type="submission" date="2020-05" db="EMBL/GenBank/DDBJ databases">
        <title>Mycena genomes resolve the evolution of fungal bioluminescence.</title>
        <authorList>
            <person name="Tsai I.J."/>
        </authorList>
    </citation>
    <scope>NUCLEOTIDE SEQUENCE</scope>
    <source>
        <strain evidence="7">110903Hualien_Pintung</strain>
    </source>
</reference>
<feature type="transmembrane region" description="Helical" evidence="6">
    <location>
        <begin position="71"/>
        <end position="91"/>
    </location>
</feature>
<dbReference type="GO" id="GO:0016020">
    <property type="term" value="C:membrane"/>
    <property type="evidence" value="ECO:0007669"/>
    <property type="project" value="UniProtKB-SubCell"/>
</dbReference>
<evidence type="ECO:0000256" key="3">
    <source>
        <dbReference type="ARBA" id="ARBA00022692"/>
    </source>
</evidence>
<dbReference type="Proteomes" id="UP000613580">
    <property type="component" value="Unassembled WGS sequence"/>
</dbReference>
<evidence type="ECO:0000256" key="2">
    <source>
        <dbReference type="ARBA" id="ARBA00022448"/>
    </source>
</evidence>
<dbReference type="InterPro" id="IPR036259">
    <property type="entry name" value="MFS_trans_sf"/>
</dbReference>
<feature type="transmembrane region" description="Helical" evidence="6">
    <location>
        <begin position="204"/>
        <end position="225"/>
    </location>
</feature>
<dbReference type="EMBL" id="JACAZE010000014">
    <property type="protein sequence ID" value="KAF7299931.1"/>
    <property type="molecule type" value="Genomic_DNA"/>
</dbReference>
<comment type="subcellular location">
    <subcellularLocation>
        <location evidence="1">Membrane</location>
        <topology evidence="1">Multi-pass membrane protein</topology>
    </subcellularLocation>
</comment>
<dbReference type="Gene3D" id="1.20.1250.20">
    <property type="entry name" value="MFS general substrate transporter like domains"/>
    <property type="match status" value="1"/>
</dbReference>
<organism evidence="7 8">
    <name type="scientific">Mycena chlorophos</name>
    <name type="common">Agaric fungus</name>
    <name type="synonym">Agaricus chlorophos</name>
    <dbReference type="NCBI Taxonomy" id="658473"/>
    <lineage>
        <taxon>Eukaryota</taxon>
        <taxon>Fungi</taxon>
        <taxon>Dikarya</taxon>
        <taxon>Basidiomycota</taxon>
        <taxon>Agaricomycotina</taxon>
        <taxon>Agaricomycetes</taxon>
        <taxon>Agaricomycetidae</taxon>
        <taxon>Agaricales</taxon>
        <taxon>Marasmiineae</taxon>
        <taxon>Mycenaceae</taxon>
        <taxon>Mycena</taxon>
    </lineage>
</organism>
<keyword evidence="3 6" id="KW-0812">Transmembrane</keyword>
<keyword evidence="8" id="KW-1185">Reference proteome</keyword>
<feature type="transmembrane region" description="Helical" evidence="6">
    <location>
        <begin position="38"/>
        <end position="59"/>
    </location>
</feature>
<dbReference type="AlphaFoldDB" id="A0A8H6SI83"/>
<comment type="caution">
    <text evidence="7">The sequence shown here is derived from an EMBL/GenBank/DDBJ whole genome shotgun (WGS) entry which is preliminary data.</text>
</comment>
<protein>
    <submittedName>
        <fullName evidence="7">MFS general substrate transporter</fullName>
    </submittedName>
</protein>
<feature type="transmembrane region" description="Helical" evidence="6">
    <location>
        <begin position="274"/>
        <end position="292"/>
    </location>
</feature>
<name>A0A8H6SI83_MYCCL</name>
<dbReference type="Pfam" id="PF07690">
    <property type="entry name" value="MFS_1"/>
    <property type="match status" value="1"/>
</dbReference>
<dbReference type="PANTHER" id="PTHR43791:SF70">
    <property type="entry name" value="MAJOR FACILITATOR SUPERFAMILY (MFS) PROFILE DOMAIN-CONTAINING PROTEIN"/>
    <property type="match status" value="1"/>
</dbReference>
<dbReference type="GO" id="GO:0022857">
    <property type="term" value="F:transmembrane transporter activity"/>
    <property type="evidence" value="ECO:0007669"/>
    <property type="project" value="InterPro"/>
</dbReference>
<dbReference type="PANTHER" id="PTHR43791">
    <property type="entry name" value="PERMEASE-RELATED"/>
    <property type="match status" value="1"/>
</dbReference>
<keyword evidence="4 6" id="KW-1133">Transmembrane helix</keyword>
<keyword evidence="2" id="KW-0813">Transport</keyword>
<accession>A0A8H6SI83</accession>
<evidence type="ECO:0000256" key="4">
    <source>
        <dbReference type="ARBA" id="ARBA00022989"/>
    </source>
</evidence>